<dbReference type="VEuPathDB" id="MicrosporidiaDB:H312_02606"/>
<dbReference type="HOGENOM" id="CLU_574862_0_0_1"/>
<evidence type="ECO:0000313" key="2">
    <source>
        <dbReference type="EMBL" id="KCZ79985.1"/>
    </source>
</evidence>
<proteinExistence type="predicted"/>
<dbReference type="AlphaFoldDB" id="A0A059EYJ4"/>
<sequence>MHKLRILLLFIASRSNSITLQNDATKLEIDYITCLINQKKMFKQILNNNILRLCSKMTFMNNLCEKIFNKENINVKKNHICIMRELRKIDNKLLTCLDRIVEKIYKIMYYDLKNEKRIEFNHSKILKFVSKFYFRTKMQINKIKNQITYLLEGQNYKVLKNSEDFNDNFVVFVQNIDYFLKNLIKIDIFVSYLQNRESKNINSYKSNIILEVKDCHNNIKRQEENILEKYMEGKYDHINFKNVFDTYNCLDTIKKVEFKYFAFNLYFAKFIQQKLLQNEEIEQILRLTEDYSVNILEYSSLLNDEDFDFFKNNPQQFLYFVEYLIEEKNIYDEFYFPKYINEKEKIKNYFSTKFIENLGLVLKHYLFHYSEKERIFIEVEYFNLQIFNLLARIKFKFFHLISNDFIIEEIIDKYLNVSRSVISGKQEEKLKAYKTKCKERNYFGKDREFYVEALSFTINLENNLLGMLINNLDIL</sequence>
<dbReference type="EMBL" id="KK365212">
    <property type="protein sequence ID" value="KCZ79985.1"/>
    <property type="molecule type" value="Genomic_DNA"/>
</dbReference>
<feature type="chain" id="PRO_5001572372" evidence="1">
    <location>
        <begin position="18"/>
        <end position="475"/>
    </location>
</feature>
<accession>A0A059EYJ4</accession>
<reference evidence="3" key="1">
    <citation type="submission" date="2013-02" db="EMBL/GenBank/DDBJ databases">
        <authorList>
            <consortium name="The Broad Institute Genome Sequencing Platform"/>
            <person name="Cuomo C."/>
            <person name="Becnel J."/>
            <person name="Sanscrainte N."/>
            <person name="Walker B."/>
            <person name="Young S.K."/>
            <person name="Zeng Q."/>
            <person name="Gargeya S."/>
            <person name="Fitzgerald M."/>
            <person name="Haas B."/>
            <person name="Abouelleil A."/>
            <person name="Alvarado L."/>
            <person name="Arachchi H.M."/>
            <person name="Berlin A.M."/>
            <person name="Chapman S.B."/>
            <person name="Dewar J."/>
            <person name="Goldberg J."/>
            <person name="Griggs A."/>
            <person name="Gujja S."/>
            <person name="Hansen M."/>
            <person name="Howarth C."/>
            <person name="Imamovic A."/>
            <person name="Larimer J."/>
            <person name="McCowan C."/>
            <person name="Murphy C."/>
            <person name="Neiman D."/>
            <person name="Pearson M."/>
            <person name="Priest M."/>
            <person name="Roberts A."/>
            <person name="Saif S."/>
            <person name="Shea T."/>
            <person name="Sisk P."/>
            <person name="Sykes S."/>
            <person name="Wortman J."/>
            <person name="Nusbaum C."/>
            <person name="Birren B."/>
        </authorList>
    </citation>
    <scope>NUCLEOTIDE SEQUENCE [LARGE SCALE GENOMIC DNA]</scope>
    <source>
        <strain evidence="3">PRA339</strain>
    </source>
</reference>
<dbReference type="OrthoDB" id="10317770at2759"/>
<organism evidence="2 3">
    <name type="scientific">Anncaliia algerae PRA339</name>
    <dbReference type="NCBI Taxonomy" id="1288291"/>
    <lineage>
        <taxon>Eukaryota</taxon>
        <taxon>Fungi</taxon>
        <taxon>Fungi incertae sedis</taxon>
        <taxon>Microsporidia</taxon>
        <taxon>Tubulinosematoidea</taxon>
        <taxon>Tubulinosematidae</taxon>
        <taxon>Anncaliia</taxon>
    </lineage>
</organism>
<evidence type="ECO:0000256" key="1">
    <source>
        <dbReference type="SAM" id="SignalP"/>
    </source>
</evidence>
<keyword evidence="1" id="KW-0732">Signal</keyword>
<feature type="signal peptide" evidence="1">
    <location>
        <begin position="1"/>
        <end position="17"/>
    </location>
</feature>
<dbReference type="Proteomes" id="UP000030655">
    <property type="component" value="Unassembled WGS sequence"/>
</dbReference>
<gene>
    <name evidence="2" type="ORF">H312_02606</name>
</gene>
<name>A0A059EYJ4_9MICR</name>
<evidence type="ECO:0000313" key="3">
    <source>
        <dbReference type="Proteomes" id="UP000030655"/>
    </source>
</evidence>
<protein>
    <submittedName>
        <fullName evidence="2">Uncharacterized protein</fullName>
    </submittedName>
</protein>
<keyword evidence="3" id="KW-1185">Reference proteome</keyword>
<reference evidence="2 3" key="2">
    <citation type="submission" date="2014-03" db="EMBL/GenBank/DDBJ databases">
        <title>The Genome Sequence of Anncaliia algerae insect isolate PRA339.</title>
        <authorList>
            <consortium name="The Broad Institute Genome Sequencing Platform"/>
            <consortium name="The Broad Institute Genome Sequencing Center for Infectious Disease"/>
            <person name="Cuomo C."/>
            <person name="Becnel J."/>
            <person name="Sanscrainte N."/>
            <person name="Walker B."/>
            <person name="Young S.K."/>
            <person name="Zeng Q."/>
            <person name="Gargeya S."/>
            <person name="Fitzgerald M."/>
            <person name="Haas B."/>
            <person name="Abouelleil A."/>
            <person name="Alvarado L."/>
            <person name="Arachchi H.M."/>
            <person name="Berlin A.M."/>
            <person name="Chapman S.B."/>
            <person name="Dewar J."/>
            <person name="Goldberg J."/>
            <person name="Griggs A."/>
            <person name="Gujja S."/>
            <person name="Hansen M."/>
            <person name="Howarth C."/>
            <person name="Imamovic A."/>
            <person name="Larimer J."/>
            <person name="McCowan C."/>
            <person name="Murphy C."/>
            <person name="Neiman D."/>
            <person name="Pearson M."/>
            <person name="Priest M."/>
            <person name="Roberts A."/>
            <person name="Saif S."/>
            <person name="Shea T."/>
            <person name="Sisk P."/>
            <person name="Sykes S."/>
            <person name="Wortman J."/>
            <person name="Nusbaum C."/>
            <person name="Birren B."/>
        </authorList>
    </citation>
    <scope>NUCLEOTIDE SEQUENCE [LARGE SCALE GENOMIC DNA]</scope>
    <source>
        <strain evidence="2 3">PRA339</strain>
    </source>
</reference>